<proteinExistence type="predicted"/>
<dbReference type="Proteomes" id="UP000507222">
    <property type="component" value="Unassembled WGS sequence"/>
</dbReference>
<protein>
    <submittedName>
        <fullName evidence="1">Uncharacterized protein</fullName>
    </submittedName>
</protein>
<gene>
    <name evidence="1" type="ORF">CURHAP_LOCUS8211</name>
</gene>
<dbReference type="AlphaFoldDB" id="A0A6J5TPJ3"/>
<evidence type="ECO:0000313" key="1">
    <source>
        <dbReference type="EMBL" id="CAB4265986.1"/>
    </source>
</evidence>
<organism evidence="1 2">
    <name type="scientific">Prunus armeniaca</name>
    <name type="common">Apricot</name>
    <name type="synonym">Armeniaca vulgaris</name>
    <dbReference type="NCBI Taxonomy" id="36596"/>
    <lineage>
        <taxon>Eukaryota</taxon>
        <taxon>Viridiplantae</taxon>
        <taxon>Streptophyta</taxon>
        <taxon>Embryophyta</taxon>
        <taxon>Tracheophyta</taxon>
        <taxon>Spermatophyta</taxon>
        <taxon>Magnoliopsida</taxon>
        <taxon>eudicotyledons</taxon>
        <taxon>Gunneridae</taxon>
        <taxon>Pentapetalae</taxon>
        <taxon>rosids</taxon>
        <taxon>fabids</taxon>
        <taxon>Rosales</taxon>
        <taxon>Rosaceae</taxon>
        <taxon>Amygdaloideae</taxon>
        <taxon>Amygdaleae</taxon>
        <taxon>Prunus</taxon>
    </lineage>
</organism>
<accession>A0A6J5TPJ3</accession>
<reference evidence="1 2" key="1">
    <citation type="submission" date="2020-05" db="EMBL/GenBank/DDBJ databases">
        <authorList>
            <person name="Campoy J."/>
            <person name="Schneeberger K."/>
            <person name="Spophaly S."/>
        </authorList>
    </citation>
    <scope>NUCLEOTIDE SEQUENCE [LARGE SCALE GENOMIC DNA]</scope>
    <source>
        <strain evidence="1">PruArmRojPasFocal</strain>
    </source>
</reference>
<name>A0A6J5TPJ3_PRUAR</name>
<sequence>MALPIAGTTAPEGGASLFLSPQPHLSLGPSPLPPLSLGLSPSPPLSLGSSPPFLLYLPQPLFNSQVAFPPPPPWSNGLEARASFYFYEDRTSLPCRSGLPRRILNWYRCILVEI</sequence>
<dbReference type="EMBL" id="CAEKDK010000001">
    <property type="protein sequence ID" value="CAB4265986.1"/>
    <property type="molecule type" value="Genomic_DNA"/>
</dbReference>
<evidence type="ECO:0000313" key="2">
    <source>
        <dbReference type="Proteomes" id="UP000507222"/>
    </source>
</evidence>